<protein>
    <submittedName>
        <fullName evidence="1">Oidioi.mRNA.OKI2018_I69.chr1.g3228.t1.cds</fullName>
    </submittedName>
</protein>
<gene>
    <name evidence="1" type="ORF">OKIOD_LOCUS11993</name>
</gene>
<keyword evidence="2" id="KW-1185">Reference proteome</keyword>
<accession>A0ABN7STC1</accession>
<evidence type="ECO:0000313" key="2">
    <source>
        <dbReference type="Proteomes" id="UP001158576"/>
    </source>
</evidence>
<evidence type="ECO:0000313" key="1">
    <source>
        <dbReference type="EMBL" id="CAG5107253.1"/>
    </source>
</evidence>
<dbReference type="EMBL" id="OU015566">
    <property type="protein sequence ID" value="CAG5107253.1"/>
    <property type="molecule type" value="Genomic_DNA"/>
</dbReference>
<sequence>MLLAVLSLFQRVHGTCDLFTIECHDTGAQFTLDTACYNSTSDVSFSSDLSGVYLARSHNESTVSGDCIVAGSHLAEYYKCFTANEDASGQIDTNYTAEIVHSMTIDGTNLTIARYGEVFCEPRISIDDSKKAMLISEKKIVGSQPQQNAPVIQIEVNGGDTLGSYVNVSVKSVTDDELYSQELVDCNVTSEGSTRVRAYVVSRVYVPFCGTTISKIESCGVVSLALSLEKTADESTAIANIDDNAVYLCFNFSPYKTCQMFDGSSVSMITSDASYDHDGACLANYKGYPLAVGTYSGVQVAYYSATTGWNYLADHPGEYGDIEL</sequence>
<proteinExistence type="predicted"/>
<organism evidence="1 2">
    <name type="scientific">Oikopleura dioica</name>
    <name type="common">Tunicate</name>
    <dbReference type="NCBI Taxonomy" id="34765"/>
    <lineage>
        <taxon>Eukaryota</taxon>
        <taxon>Metazoa</taxon>
        <taxon>Chordata</taxon>
        <taxon>Tunicata</taxon>
        <taxon>Appendicularia</taxon>
        <taxon>Copelata</taxon>
        <taxon>Oikopleuridae</taxon>
        <taxon>Oikopleura</taxon>
    </lineage>
</organism>
<name>A0ABN7STC1_OIKDI</name>
<reference evidence="1 2" key="1">
    <citation type="submission" date="2021-04" db="EMBL/GenBank/DDBJ databases">
        <authorList>
            <person name="Bliznina A."/>
        </authorList>
    </citation>
    <scope>NUCLEOTIDE SEQUENCE [LARGE SCALE GENOMIC DNA]</scope>
</reference>
<dbReference type="Proteomes" id="UP001158576">
    <property type="component" value="Chromosome 1"/>
</dbReference>